<reference evidence="1 2" key="1">
    <citation type="submission" date="2020-04" db="EMBL/GenBank/DDBJ databases">
        <authorList>
            <person name="De Canck E."/>
        </authorList>
    </citation>
    <scope>NUCLEOTIDE SEQUENCE [LARGE SCALE GENOMIC DNA]</scope>
    <source>
        <strain evidence="1 2">LMG 29542</strain>
    </source>
</reference>
<keyword evidence="2" id="KW-1185">Reference proteome</keyword>
<accession>A0A6J5FAJ9</accession>
<dbReference type="AlphaFoldDB" id="A0A6J5FAJ9"/>
<sequence>MDINNSSFTVDCSGATATTGTSHVRAEAEGQLSTSVGFSQKPESPIVAALPSQPFSAKDIEAAFSPDPGPSASIVALQNRELPKALNPFRVADKARAEVLADMAAGNPPLCIDVARIFQLQKGEVTDFRARNGLPLPLRGKANKVTIAGTARQFGTNRVTLQSYVNEHGVFTNRGERSLYSSYKDYFSDHDLERPIEGTRLHLPDTHQI</sequence>
<protein>
    <submittedName>
        <fullName evidence="1">Uncharacterized protein</fullName>
    </submittedName>
</protein>
<dbReference type="RefSeq" id="WP_175233297.1">
    <property type="nucleotide sequence ID" value="NZ_CADIKH010000183.1"/>
</dbReference>
<proteinExistence type="predicted"/>
<evidence type="ECO:0000313" key="1">
    <source>
        <dbReference type="EMBL" id="CAB3774841.1"/>
    </source>
</evidence>
<gene>
    <name evidence="1" type="ORF">LMG29542_08223</name>
</gene>
<evidence type="ECO:0000313" key="2">
    <source>
        <dbReference type="Proteomes" id="UP000494363"/>
    </source>
</evidence>
<dbReference type="EMBL" id="CADIKH010000183">
    <property type="protein sequence ID" value="CAB3774841.1"/>
    <property type="molecule type" value="Genomic_DNA"/>
</dbReference>
<dbReference type="Proteomes" id="UP000494363">
    <property type="component" value="Unassembled WGS sequence"/>
</dbReference>
<name>A0A6J5FAJ9_9BURK</name>
<organism evidence="1 2">
    <name type="scientific">Paraburkholderia humisilvae</name>
    <dbReference type="NCBI Taxonomy" id="627669"/>
    <lineage>
        <taxon>Bacteria</taxon>
        <taxon>Pseudomonadati</taxon>
        <taxon>Pseudomonadota</taxon>
        <taxon>Betaproteobacteria</taxon>
        <taxon>Burkholderiales</taxon>
        <taxon>Burkholderiaceae</taxon>
        <taxon>Paraburkholderia</taxon>
    </lineage>
</organism>